<comment type="cofactor">
    <cofactor evidence="1">
        <name>Mg(2+)</name>
        <dbReference type="ChEBI" id="CHEBI:18420"/>
    </cofactor>
</comment>
<reference evidence="13" key="1">
    <citation type="submission" date="2020-12" db="EMBL/GenBank/DDBJ databases">
        <title>Metabolic potential, ecology and presence of endohyphal bacteria is reflected in genomic diversity of Mucoromycotina.</title>
        <authorList>
            <person name="Muszewska A."/>
            <person name="Okrasinska A."/>
            <person name="Steczkiewicz K."/>
            <person name="Drgas O."/>
            <person name="Orlowska M."/>
            <person name="Perlinska-Lenart U."/>
            <person name="Aleksandrzak-Piekarczyk T."/>
            <person name="Szatraj K."/>
            <person name="Zielenkiewicz U."/>
            <person name="Pilsyk S."/>
            <person name="Malc E."/>
            <person name="Mieczkowski P."/>
            <person name="Kruszewska J.S."/>
            <person name="Biernat P."/>
            <person name="Pawlowska J."/>
        </authorList>
    </citation>
    <scope>NUCLEOTIDE SEQUENCE</scope>
    <source>
        <strain evidence="13">WA0000067209</strain>
    </source>
</reference>
<protein>
    <recommendedName>
        <fullName evidence="3">Small RNA 2'-O-methyltransferase</fullName>
        <ecNumber evidence="11">2.1.1.386</ecNumber>
    </recommendedName>
</protein>
<comment type="similarity">
    <text evidence="2">Belongs to the methyltransferase superfamily. HEN1 family.</text>
</comment>
<evidence type="ECO:0000256" key="5">
    <source>
        <dbReference type="ARBA" id="ARBA00022679"/>
    </source>
</evidence>
<evidence type="ECO:0000256" key="7">
    <source>
        <dbReference type="ARBA" id="ARBA00022723"/>
    </source>
</evidence>
<evidence type="ECO:0000256" key="9">
    <source>
        <dbReference type="ARBA" id="ARBA00022884"/>
    </source>
</evidence>
<keyword evidence="14" id="KW-1185">Reference proteome</keyword>
<dbReference type="Proteomes" id="UP000654370">
    <property type="component" value="Unassembled WGS sequence"/>
</dbReference>
<gene>
    <name evidence="13" type="ORF">INT43_001527</name>
</gene>
<dbReference type="EC" id="2.1.1.386" evidence="11"/>
<keyword evidence="4" id="KW-0489">Methyltransferase</keyword>
<dbReference type="GO" id="GO:0005737">
    <property type="term" value="C:cytoplasm"/>
    <property type="evidence" value="ECO:0007669"/>
    <property type="project" value="TreeGrafter"/>
</dbReference>
<keyword evidence="10" id="KW-0943">RNA-mediated gene silencing</keyword>
<keyword evidence="6" id="KW-0949">S-adenosyl-L-methionine</keyword>
<name>A0A8H7PDR6_MORIS</name>
<dbReference type="OrthoDB" id="2154311at2759"/>
<organism evidence="13 14">
    <name type="scientific">Mortierella isabellina</name>
    <name type="common">Filamentous fungus</name>
    <name type="synonym">Umbelopsis isabellina</name>
    <dbReference type="NCBI Taxonomy" id="91625"/>
    <lineage>
        <taxon>Eukaryota</taxon>
        <taxon>Fungi</taxon>
        <taxon>Fungi incertae sedis</taxon>
        <taxon>Mucoromycota</taxon>
        <taxon>Mucoromycotina</taxon>
        <taxon>Umbelopsidomycetes</taxon>
        <taxon>Umbelopsidales</taxon>
        <taxon>Umbelopsidaceae</taxon>
        <taxon>Umbelopsis</taxon>
    </lineage>
</organism>
<keyword evidence="9" id="KW-0694">RNA-binding</keyword>
<evidence type="ECO:0000256" key="2">
    <source>
        <dbReference type="ARBA" id="ARBA00009026"/>
    </source>
</evidence>
<evidence type="ECO:0000256" key="4">
    <source>
        <dbReference type="ARBA" id="ARBA00022603"/>
    </source>
</evidence>
<evidence type="ECO:0000256" key="10">
    <source>
        <dbReference type="ARBA" id="ARBA00023158"/>
    </source>
</evidence>
<dbReference type="GO" id="GO:0003723">
    <property type="term" value="F:RNA binding"/>
    <property type="evidence" value="ECO:0007669"/>
    <property type="project" value="UniProtKB-KW"/>
</dbReference>
<comment type="catalytic activity">
    <reaction evidence="12">
        <text>small RNA 3'-end nucleotide + S-adenosyl-L-methionine = small RNA 3'-end 2'-O-methylnucleotide + S-adenosyl-L-homocysteine + H(+)</text>
        <dbReference type="Rhea" id="RHEA:37887"/>
        <dbReference type="Rhea" id="RHEA-COMP:10415"/>
        <dbReference type="Rhea" id="RHEA-COMP:10416"/>
        <dbReference type="ChEBI" id="CHEBI:15378"/>
        <dbReference type="ChEBI" id="CHEBI:57856"/>
        <dbReference type="ChEBI" id="CHEBI:59789"/>
        <dbReference type="ChEBI" id="CHEBI:74896"/>
        <dbReference type="ChEBI" id="CHEBI:74898"/>
        <dbReference type="EC" id="2.1.1.386"/>
    </reaction>
</comment>
<evidence type="ECO:0000256" key="1">
    <source>
        <dbReference type="ARBA" id="ARBA00001946"/>
    </source>
</evidence>
<dbReference type="PANTHER" id="PTHR21404:SF3">
    <property type="entry name" value="SMALL RNA 2'-O-METHYLTRANSFERASE"/>
    <property type="match status" value="1"/>
</dbReference>
<evidence type="ECO:0000313" key="13">
    <source>
        <dbReference type="EMBL" id="KAG2172050.1"/>
    </source>
</evidence>
<evidence type="ECO:0000256" key="8">
    <source>
        <dbReference type="ARBA" id="ARBA00022842"/>
    </source>
</evidence>
<keyword evidence="5" id="KW-0808">Transferase</keyword>
<evidence type="ECO:0000256" key="3">
    <source>
        <dbReference type="ARBA" id="ARBA00021330"/>
    </source>
</evidence>
<comment type="caution">
    <text evidence="13">The sequence shown here is derived from an EMBL/GenBank/DDBJ whole genome shotgun (WGS) entry which is preliminary data.</text>
</comment>
<evidence type="ECO:0000256" key="11">
    <source>
        <dbReference type="ARBA" id="ARBA00035025"/>
    </source>
</evidence>
<evidence type="ECO:0000313" key="14">
    <source>
        <dbReference type="Proteomes" id="UP000654370"/>
    </source>
</evidence>
<dbReference type="GO" id="GO:0030422">
    <property type="term" value="P:siRNA processing"/>
    <property type="evidence" value="ECO:0007669"/>
    <property type="project" value="TreeGrafter"/>
</dbReference>
<dbReference type="SUPFAM" id="SSF53335">
    <property type="entry name" value="S-adenosyl-L-methionine-dependent methyltransferases"/>
    <property type="match status" value="1"/>
</dbReference>
<dbReference type="GO" id="GO:0005634">
    <property type="term" value="C:nucleus"/>
    <property type="evidence" value="ECO:0007669"/>
    <property type="project" value="TreeGrafter"/>
</dbReference>
<dbReference type="Pfam" id="PF13489">
    <property type="entry name" value="Methyltransf_23"/>
    <property type="match status" value="1"/>
</dbReference>
<dbReference type="Gene3D" id="3.40.50.150">
    <property type="entry name" value="Vaccinia Virus protein VP39"/>
    <property type="match status" value="1"/>
</dbReference>
<dbReference type="InterPro" id="IPR026610">
    <property type="entry name" value="Hen1"/>
</dbReference>
<accession>A0A8H7PDR6</accession>
<dbReference type="AlphaFoldDB" id="A0A8H7PDR6"/>
<dbReference type="InterPro" id="IPR029063">
    <property type="entry name" value="SAM-dependent_MTases_sf"/>
</dbReference>
<sequence>MVTNDAGGQAFNPSLWRQRRAFVLEILRDHAVTSVMDYGCGEGALLSVLTQASCVDGITQLIGLDLSNTALGLCAKACEPWQVDYDNLRESPLEINLYQGDATVPDKRLAGSDAIVCCEVIEHLQPHQVRVMLPILLSDYQPQLLVVTTPNIEYNINFPELRYDTPEQQLRNDDHKFEWTRHEFETWCRNGAQTYGYTAEFYGIGKLNHPVVDIDVGYCTQACVFTRSSIAQPRTNLSQTPHVSFKHIIFPWYNFPDKPEDEAIEELSDIISTMTLVTTSPEALSSATLNWCETWSWDQVMDSPPSPTVLSNEESHATIVHCDVSFEDVWNVLRVRQLCRTRERLRDFLEKLPQAHIIK</sequence>
<dbReference type="GO" id="GO:0090486">
    <property type="term" value="F:small RNA 2'-O-methyltransferase activity"/>
    <property type="evidence" value="ECO:0007669"/>
    <property type="project" value="UniProtKB-EC"/>
</dbReference>
<dbReference type="EMBL" id="JAEPQZ010000018">
    <property type="protein sequence ID" value="KAG2172050.1"/>
    <property type="molecule type" value="Genomic_DNA"/>
</dbReference>
<evidence type="ECO:0000256" key="12">
    <source>
        <dbReference type="ARBA" id="ARBA00048418"/>
    </source>
</evidence>
<dbReference type="GO" id="GO:0046872">
    <property type="term" value="F:metal ion binding"/>
    <property type="evidence" value="ECO:0007669"/>
    <property type="project" value="UniProtKB-KW"/>
</dbReference>
<proteinExistence type="inferred from homology"/>
<keyword evidence="8" id="KW-0460">Magnesium</keyword>
<dbReference type="GO" id="GO:0001510">
    <property type="term" value="P:RNA methylation"/>
    <property type="evidence" value="ECO:0007669"/>
    <property type="project" value="InterPro"/>
</dbReference>
<keyword evidence="7" id="KW-0479">Metal-binding</keyword>
<evidence type="ECO:0000256" key="6">
    <source>
        <dbReference type="ARBA" id="ARBA00022691"/>
    </source>
</evidence>
<dbReference type="PANTHER" id="PTHR21404">
    <property type="entry name" value="HEN1"/>
    <property type="match status" value="1"/>
</dbReference>